<evidence type="ECO:0000256" key="2">
    <source>
        <dbReference type="ARBA" id="ARBA00012438"/>
    </source>
</evidence>
<evidence type="ECO:0000313" key="11">
    <source>
        <dbReference type="EMBL" id="MBB4027772.1"/>
    </source>
</evidence>
<dbReference type="CDD" id="cd00082">
    <property type="entry name" value="HisKA"/>
    <property type="match status" value="1"/>
</dbReference>
<dbReference type="PANTHER" id="PTHR42878">
    <property type="entry name" value="TWO-COMPONENT HISTIDINE KINASE"/>
    <property type="match status" value="1"/>
</dbReference>
<dbReference type="RefSeq" id="WP_167513935.1">
    <property type="nucleotide sequence ID" value="NZ_AP028155.1"/>
</dbReference>
<dbReference type="Pfam" id="PF02518">
    <property type="entry name" value="HATPase_c"/>
    <property type="match status" value="1"/>
</dbReference>
<keyword evidence="6 11" id="KW-0418">Kinase</keyword>
<comment type="catalytic activity">
    <reaction evidence="1">
        <text>ATP + protein L-histidine = ADP + protein N-phospho-L-histidine.</text>
        <dbReference type="EC" id="2.7.13.3"/>
    </reaction>
</comment>
<feature type="transmembrane region" description="Helical" evidence="9">
    <location>
        <begin position="6"/>
        <end position="27"/>
    </location>
</feature>
<keyword evidence="12" id="KW-1185">Reference proteome</keyword>
<protein>
    <recommendedName>
        <fullName evidence="2">histidine kinase</fullName>
        <ecNumber evidence="2">2.7.13.3</ecNumber>
    </recommendedName>
</protein>
<gene>
    <name evidence="11" type="ORF">GGR14_003586</name>
</gene>
<dbReference type="GO" id="GO:0007234">
    <property type="term" value="P:osmosensory signaling via phosphorelay pathway"/>
    <property type="evidence" value="ECO:0007669"/>
    <property type="project" value="TreeGrafter"/>
</dbReference>
<dbReference type="InterPro" id="IPR004358">
    <property type="entry name" value="Sig_transdc_His_kin-like_C"/>
</dbReference>
<dbReference type="CDD" id="cd00075">
    <property type="entry name" value="HATPase"/>
    <property type="match status" value="1"/>
</dbReference>
<reference evidence="11 12" key="1">
    <citation type="submission" date="2020-08" db="EMBL/GenBank/DDBJ databases">
        <title>Genomic Encyclopedia of Type Strains, Phase IV (KMG-IV): sequencing the most valuable type-strain genomes for metagenomic binning, comparative biology and taxonomic classification.</title>
        <authorList>
            <person name="Goeker M."/>
        </authorList>
    </citation>
    <scope>NUCLEOTIDE SEQUENCE [LARGE SCALE GENOMIC DNA]</scope>
    <source>
        <strain evidence="11 12">DSM 105721</strain>
    </source>
</reference>
<evidence type="ECO:0000256" key="4">
    <source>
        <dbReference type="ARBA" id="ARBA00022679"/>
    </source>
</evidence>
<dbReference type="InterPro" id="IPR050351">
    <property type="entry name" value="BphY/WalK/GraS-like"/>
</dbReference>
<dbReference type="PRINTS" id="PR00344">
    <property type="entry name" value="BCTRLSENSOR"/>
</dbReference>
<organism evidence="11 12">
    <name type="scientific">Butyricimonas faecihominis</name>
    <dbReference type="NCBI Taxonomy" id="1472416"/>
    <lineage>
        <taxon>Bacteria</taxon>
        <taxon>Pseudomonadati</taxon>
        <taxon>Bacteroidota</taxon>
        <taxon>Bacteroidia</taxon>
        <taxon>Bacteroidales</taxon>
        <taxon>Odoribacteraceae</taxon>
        <taxon>Butyricimonas</taxon>
    </lineage>
</organism>
<dbReference type="PANTHER" id="PTHR42878:SF7">
    <property type="entry name" value="SENSOR HISTIDINE KINASE GLRK"/>
    <property type="match status" value="1"/>
</dbReference>
<dbReference type="GO" id="GO:0000156">
    <property type="term" value="F:phosphorelay response regulator activity"/>
    <property type="evidence" value="ECO:0007669"/>
    <property type="project" value="TreeGrafter"/>
</dbReference>
<dbReference type="InterPro" id="IPR003661">
    <property type="entry name" value="HisK_dim/P_dom"/>
</dbReference>
<dbReference type="InterPro" id="IPR003594">
    <property type="entry name" value="HATPase_dom"/>
</dbReference>
<evidence type="ECO:0000313" key="12">
    <source>
        <dbReference type="Proteomes" id="UP000546007"/>
    </source>
</evidence>
<dbReference type="SUPFAM" id="SSF47384">
    <property type="entry name" value="Homodimeric domain of signal transducing histidine kinase"/>
    <property type="match status" value="1"/>
</dbReference>
<evidence type="ECO:0000256" key="8">
    <source>
        <dbReference type="ARBA" id="ARBA00023012"/>
    </source>
</evidence>
<keyword evidence="7" id="KW-0067">ATP-binding</keyword>
<keyword evidence="8" id="KW-0902">Two-component regulatory system</keyword>
<evidence type="ECO:0000256" key="1">
    <source>
        <dbReference type="ARBA" id="ARBA00000085"/>
    </source>
</evidence>
<comment type="caution">
    <text evidence="11">The sequence shown here is derived from an EMBL/GenBank/DDBJ whole genome shotgun (WGS) entry which is preliminary data.</text>
</comment>
<dbReference type="GeneID" id="93099822"/>
<name>A0A7W6N0E3_9BACT</name>
<evidence type="ECO:0000256" key="9">
    <source>
        <dbReference type="SAM" id="Phobius"/>
    </source>
</evidence>
<dbReference type="GO" id="GO:0030295">
    <property type="term" value="F:protein kinase activator activity"/>
    <property type="evidence" value="ECO:0007669"/>
    <property type="project" value="TreeGrafter"/>
</dbReference>
<dbReference type="InterPro" id="IPR005467">
    <property type="entry name" value="His_kinase_dom"/>
</dbReference>
<keyword evidence="3" id="KW-0597">Phosphoprotein</keyword>
<dbReference type="Gene3D" id="1.10.287.130">
    <property type="match status" value="1"/>
</dbReference>
<feature type="domain" description="Histidine kinase" evidence="10">
    <location>
        <begin position="237"/>
        <end position="453"/>
    </location>
</feature>
<dbReference type="EMBL" id="JACIES010000012">
    <property type="protein sequence ID" value="MBB4027772.1"/>
    <property type="molecule type" value="Genomic_DNA"/>
</dbReference>
<evidence type="ECO:0000256" key="5">
    <source>
        <dbReference type="ARBA" id="ARBA00022741"/>
    </source>
</evidence>
<dbReference type="GO" id="GO:0000155">
    <property type="term" value="F:phosphorelay sensor kinase activity"/>
    <property type="evidence" value="ECO:0007669"/>
    <property type="project" value="InterPro"/>
</dbReference>
<evidence type="ECO:0000256" key="6">
    <source>
        <dbReference type="ARBA" id="ARBA00022777"/>
    </source>
</evidence>
<dbReference type="Proteomes" id="UP000546007">
    <property type="component" value="Unassembled WGS sequence"/>
</dbReference>
<evidence type="ECO:0000259" key="10">
    <source>
        <dbReference type="PROSITE" id="PS50109"/>
    </source>
</evidence>
<evidence type="ECO:0000256" key="3">
    <source>
        <dbReference type="ARBA" id="ARBA00022553"/>
    </source>
</evidence>
<dbReference type="SUPFAM" id="SSF55874">
    <property type="entry name" value="ATPase domain of HSP90 chaperone/DNA topoisomerase II/histidine kinase"/>
    <property type="match status" value="1"/>
</dbReference>
<keyword evidence="9" id="KW-0472">Membrane</keyword>
<keyword evidence="9" id="KW-1133">Transmembrane helix</keyword>
<accession>A0A7W6N0E3</accession>
<dbReference type="FunFam" id="3.30.565.10:FF:000006">
    <property type="entry name" value="Sensor histidine kinase WalK"/>
    <property type="match status" value="1"/>
</dbReference>
<sequence length="457" mass="51869">MNRKIHVVWGVSIFAILCLLIFQGFWLNRLIQFKQVEYLNTVNNILSGAVESGFEEYLVGNRVIVQEPPSVSVNPDDKIVKFVWKGDTTIINYDKDAGYLGVFRKVCYDLVKEQSGENISMLDSVCKSIFESNGIEDEYVLELVNTKTGDIIASTDTGFSKIRRRLVSNMVELGLKSHHGVIVYFDMPYKTFFTQMTGVLISSFVLFVLLIVCFIYQIKTILVQYQISKIREEFMSSMVHELKLPLSAVQNAFSGIISYGTENLKDAQRILLNAAHKRVDQLNNFVYKLLIVWKQGFKISWNRLNLRETIDSLVALFDPMLMGKNVSIKVDYQLSVDVIEADDIHFPNAISNLIENAIKYSGDPAKVEIECKEVDGMVVIAIKDNGIGIPEKLKEKIFERYYRIHRGRSTDVHGFGIGLSYVKQVIEAHEGVIRVESEVGVGTTFTVMIPLVKDEND</sequence>
<dbReference type="GO" id="GO:0005524">
    <property type="term" value="F:ATP binding"/>
    <property type="evidence" value="ECO:0007669"/>
    <property type="project" value="UniProtKB-KW"/>
</dbReference>
<evidence type="ECO:0000256" key="7">
    <source>
        <dbReference type="ARBA" id="ARBA00022840"/>
    </source>
</evidence>
<dbReference type="EC" id="2.7.13.3" evidence="2"/>
<dbReference type="Gene3D" id="3.30.565.10">
    <property type="entry name" value="Histidine kinase-like ATPase, C-terminal domain"/>
    <property type="match status" value="1"/>
</dbReference>
<keyword evidence="5" id="KW-0547">Nucleotide-binding</keyword>
<keyword evidence="9" id="KW-0812">Transmembrane</keyword>
<dbReference type="SMART" id="SM00387">
    <property type="entry name" value="HATPase_c"/>
    <property type="match status" value="1"/>
</dbReference>
<dbReference type="InterPro" id="IPR036890">
    <property type="entry name" value="HATPase_C_sf"/>
</dbReference>
<feature type="transmembrane region" description="Helical" evidence="9">
    <location>
        <begin position="197"/>
        <end position="218"/>
    </location>
</feature>
<dbReference type="AlphaFoldDB" id="A0A7W6N0E3"/>
<proteinExistence type="predicted"/>
<dbReference type="InterPro" id="IPR036097">
    <property type="entry name" value="HisK_dim/P_sf"/>
</dbReference>
<keyword evidence="4 11" id="KW-0808">Transferase</keyword>
<dbReference type="PROSITE" id="PS50109">
    <property type="entry name" value="HIS_KIN"/>
    <property type="match status" value="1"/>
</dbReference>